<keyword evidence="1" id="KW-0812">Transmembrane</keyword>
<dbReference type="AlphaFoldDB" id="A0A2S8B0K7"/>
<dbReference type="GO" id="GO:0005886">
    <property type="term" value="C:plasma membrane"/>
    <property type="evidence" value="ECO:0007669"/>
    <property type="project" value="TreeGrafter"/>
</dbReference>
<accession>A0A2S8B0K7</accession>
<sequence length="1013" mass="106022">MTDVISKHARSIWLAVILLTLAGVVSATRVPVGLFPNIDYPRVVVSVDAGDRDAAQMEAEITRPIEIGLRAVPGVTGVRSVTSRGSAEVALNFQWGDDMVAAAQSTQGALATLLPTLPTGTRFNVRRSDPTIFPVTGFALTSDSLSPEALRTLAELKILPALTSVEGVAGVDILGSSPREFAVEVDPSQLQSLGISLSDVVATLGKANMVRGLGKIEDRHRLYLVLLENRVADASDLAAVPVKAAAGGSGVVTLGQIATITPSTAPAFSRVTSDGKQAVLVNVRQALKGDTVAIVRAVDARLAALRLPPSVKVTTFYDQSELVVGAANAVRDAILMGAVLAGIVLFVFLRSGRLMVITGLMLPAVLAATCLLLFALGMSFNMMTLGGMAAAVGLVVDDAVVMLEHMMRRMQEQRLSDPQSLLGAAAEMGMPLLGSTMATIVVFLPLAFISGVTGGFFQALAVTMVAALLISLLFARFVIPLVAAHWLRQKDAESADRANAILDPLLARYGRASARAFGRPVLFAAVVGALLAVSGYAAWRNVPSGFMPKMDEGGFVLDYKAQSGASLEDTDALLRRVETIISATPEVASYSRRTGIQLGGGLTEADEGDYFIRLKGGSRRDIEAVMTGMREKIAAEVPGLEVELIQLMEDLIGDLTAVPQPIEVKLFGDDTAALEAGAKTIGERIGKISGVVEVIDGLRVAGDAISIAVDPGAAAQYGLDPDSIAAQLETAIGGTAATQVRIGAQLIDVRVRAPQDLRNDVARIENLPLVAPDGSSIRLAAVATVSVQSGQKQLTRENLAPYIAVTARLEGRDLGSAMTEIQSAVGQLKLPTSVRVEYGGLYAEQQKSFADLALVFGAALLLSALLITLLFERAGWTAAAIATVLLTAAAVMIGLWVMGIELNISALMGLTMVVGMVAELVIFFLAEIERDKPITAALLLEAGKKRLRPILMSALIAVLTLAPLALGLSRGAGLQQPLATAIIFGLIAAVPLVLFFLPAVLLALAPREPAPAG</sequence>
<evidence type="ECO:0000313" key="3">
    <source>
        <dbReference type="Proteomes" id="UP000238954"/>
    </source>
</evidence>
<feature type="transmembrane region" description="Helical" evidence="1">
    <location>
        <begin position="521"/>
        <end position="539"/>
    </location>
</feature>
<feature type="transmembrane region" description="Helical" evidence="1">
    <location>
        <begin position="356"/>
        <end position="376"/>
    </location>
</feature>
<evidence type="ECO:0000256" key="1">
    <source>
        <dbReference type="SAM" id="Phobius"/>
    </source>
</evidence>
<dbReference type="Proteomes" id="UP000238954">
    <property type="component" value="Chromosome"/>
</dbReference>
<keyword evidence="1" id="KW-1133">Transmembrane helix</keyword>
<gene>
    <name evidence="2" type="ORF">CVO77_12540</name>
</gene>
<evidence type="ECO:0000313" key="2">
    <source>
        <dbReference type="EMBL" id="PQM25935.1"/>
    </source>
</evidence>
<dbReference type="Gene3D" id="3.30.70.1320">
    <property type="entry name" value="Multidrug efflux transporter AcrB pore domain like"/>
    <property type="match status" value="1"/>
</dbReference>
<dbReference type="RefSeq" id="WP_105999357.1">
    <property type="nucleotide sequence ID" value="NZ_CM009578.1"/>
</dbReference>
<dbReference type="InterPro" id="IPR027463">
    <property type="entry name" value="AcrB_DN_DC_subdom"/>
</dbReference>
<dbReference type="SUPFAM" id="SSF82866">
    <property type="entry name" value="Multidrug efflux transporter AcrB transmembrane domain"/>
    <property type="match status" value="2"/>
</dbReference>
<dbReference type="InterPro" id="IPR001036">
    <property type="entry name" value="Acrflvin-R"/>
</dbReference>
<feature type="transmembrane region" description="Helical" evidence="1">
    <location>
        <begin position="382"/>
        <end position="403"/>
    </location>
</feature>
<organism evidence="2 3">
    <name type="scientific">Sphingopyxis lindanitolerans</name>
    <dbReference type="NCBI Taxonomy" id="2054227"/>
    <lineage>
        <taxon>Bacteria</taxon>
        <taxon>Pseudomonadati</taxon>
        <taxon>Pseudomonadota</taxon>
        <taxon>Alphaproteobacteria</taxon>
        <taxon>Sphingomonadales</taxon>
        <taxon>Sphingomonadaceae</taxon>
        <taxon>Sphingopyxis</taxon>
    </lineage>
</organism>
<dbReference type="GO" id="GO:0042910">
    <property type="term" value="F:xenobiotic transmembrane transporter activity"/>
    <property type="evidence" value="ECO:0007669"/>
    <property type="project" value="TreeGrafter"/>
</dbReference>
<dbReference type="Gene3D" id="1.20.1640.10">
    <property type="entry name" value="Multidrug efflux transporter AcrB transmembrane domain"/>
    <property type="match status" value="2"/>
</dbReference>
<keyword evidence="1" id="KW-0472">Membrane</keyword>
<feature type="transmembrane region" description="Helical" evidence="1">
    <location>
        <begin position="333"/>
        <end position="349"/>
    </location>
</feature>
<dbReference type="SUPFAM" id="SSF82714">
    <property type="entry name" value="Multidrug efflux transporter AcrB TolC docking domain, DN and DC subdomains"/>
    <property type="match status" value="2"/>
</dbReference>
<dbReference type="EMBL" id="PHFW01000003">
    <property type="protein sequence ID" value="PQM25935.1"/>
    <property type="molecule type" value="Genomic_DNA"/>
</dbReference>
<proteinExistence type="predicted"/>
<name>A0A2S8B0K7_9SPHN</name>
<dbReference type="PANTHER" id="PTHR32063:SF0">
    <property type="entry name" value="SWARMING MOTILITY PROTEIN SWRC"/>
    <property type="match status" value="1"/>
</dbReference>
<feature type="transmembrane region" description="Helical" evidence="1">
    <location>
        <begin position="947"/>
        <end position="966"/>
    </location>
</feature>
<dbReference type="OrthoDB" id="9798415at2"/>
<feature type="transmembrane region" description="Helical" evidence="1">
    <location>
        <begin position="978"/>
        <end position="1005"/>
    </location>
</feature>
<dbReference type="PRINTS" id="PR00702">
    <property type="entry name" value="ACRIFLAVINRP"/>
</dbReference>
<dbReference type="Gene3D" id="3.30.70.1440">
    <property type="entry name" value="Multidrug efflux transporter AcrB pore domain"/>
    <property type="match status" value="1"/>
</dbReference>
<dbReference type="SUPFAM" id="SSF82693">
    <property type="entry name" value="Multidrug efflux transporter AcrB pore domain, PN1, PN2, PC1 and PC2 subdomains"/>
    <property type="match status" value="3"/>
</dbReference>
<feature type="transmembrane region" description="Helical" evidence="1">
    <location>
        <begin position="424"/>
        <end position="449"/>
    </location>
</feature>
<dbReference type="Gene3D" id="3.30.2090.10">
    <property type="entry name" value="Multidrug efflux transporter AcrB TolC docking domain, DN and DC subdomains"/>
    <property type="match status" value="2"/>
</dbReference>
<feature type="transmembrane region" description="Helical" evidence="1">
    <location>
        <begin position="852"/>
        <end position="871"/>
    </location>
</feature>
<dbReference type="PANTHER" id="PTHR32063">
    <property type="match status" value="1"/>
</dbReference>
<dbReference type="Gene3D" id="3.30.70.1430">
    <property type="entry name" value="Multidrug efflux transporter AcrB pore domain"/>
    <property type="match status" value="2"/>
</dbReference>
<comment type="caution">
    <text evidence="2">The sequence shown here is derived from an EMBL/GenBank/DDBJ whole genome shotgun (WGS) entry which is preliminary data.</text>
</comment>
<dbReference type="Pfam" id="PF00873">
    <property type="entry name" value="ACR_tran"/>
    <property type="match status" value="1"/>
</dbReference>
<feature type="transmembrane region" description="Helical" evidence="1">
    <location>
        <begin position="455"/>
        <end position="479"/>
    </location>
</feature>
<reference evidence="3" key="1">
    <citation type="submission" date="2017-11" db="EMBL/GenBank/DDBJ databases">
        <title>The complete genome sequence of Sphingopyxis pomeranensis sp. nov. strain WS5A3p.</title>
        <authorList>
            <person name="Kaminski M.A."/>
        </authorList>
    </citation>
    <scope>NUCLEOTIDE SEQUENCE [LARGE SCALE GENOMIC DNA]</scope>
    <source>
        <strain evidence="3">WS5A3p</strain>
    </source>
</reference>
<keyword evidence="3" id="KW-1185">Reference proteome</keyword>
<protein>
    <submittedName>
        <fullName evidence="2">Transporter</fullName>
    </submittedName>
</protein>
<feature type="transmembrane region" description="Helical" evidence="1">
    <location>
        <begin position="904"/>
        <end position="926"/>
    </location>
</feature>
<feature type="transmembrane region" description="Helical" evidence="1">
    <location>
        <begin position="878"/>
        <end position="898"/>
    </location>
</feature>